<dbReference type="SUPFAM" id="SSF53474">
    <property type="entry name" value="alpha/beta-Hydrolases"/>
    <property type="match status" value="1"/>
</dbReference>
<reference evidence="1" key="1">
    <citation type="submission" date="2018-11" db="EMBL/GenBank/DDBJ databases">
        <authorList>
            <consortium name="Genoscope - CEA"/>
            <person name="William W."/>
        </authorList>
    </citation>
    <scope>NUCLEOTIDE SEQUENCE [LARGE SCALE GENOMIC DNA]</scope>
    <source>
        <strain evidence="1">T9AD</strain>
    </source>
</reference>
<dbReference type="InterPro" id="IPR029058">
    <property type="entry name" value="AB_hydrolase_fold"/>
</dbReference>
<dbReference type="PANTHER" id="PTHR43798">
    <property type="entry name" value="MONOACYLGLYCEROL LIPASE"/>
    <property type="match status" value="1"/>
</dbReference>
<sequence length="410" mass="45328">MLRYRTDYSATLLASPPDVIEIAGWRLHYQAYSTRQRDTRAPVLLLGGAFQSFRSFAAEVDELLGEHPVILLDLPSQGGNLQLAPELELEQLADLIAAFAEQLQLPALMPVGLSYGSALAALFAARHPRRCARLLLAGITAFGRPGARRMLEEGLALLEEGRLGEFAQGALTGLLNPLHLQETGVSPVFRKALLRQIQRLSPLEVERYRQNSLRLLAFSGFDSHPQCPTLVLAGEHDHFTQPWEHAHFAAACGMAECAVIHQADHLAQFERREACAALYRPFLCERPLPARSPGSTRLHAGQLLNLEKRCEPRRTPRQQHAELQHADGPRWAIELSELGFFGGRLQGDLPVDLPQRGWRLSHGDLPEQHLIPLRHDEQGLAFVFAHSDAAASQALAERFHPAPQPAAACA</sequence>
<dbReference type="InterPro" id="IPR000073">
    <property type="entry name" value="AB_hydrolase_1"/>
</dbReference>
<gene>
    <name evidence="1" type="ORF">POT9AD_1536</name>
</gene>
<keyword evidence="1" id="KW-0378">Hydrolase</keyword>
<proteinExistence type="predicted"/>
<dbReference type="AlphaFoldDB" id="A0A653B1P2"/>
<name>A0A653B1P2_ECTOL</name>
<dbReference type="InterPro" id="IPR050266">
    <property type="entry name" value="AB_hydrolase_sf"/>
</dbReference>
<evidence type="ECO:0000313" key="1">
    <source>
        <dbReference type="EMBL" id="VDN62523.1"/>
    </source>
</evidence>
<dbReference type="EMBL" id="LR130779">
    <property type="protein sequence ID" value="VDN62523.1"/>
    <property type="molecule type" value="Genomic_DNA"/>
</dbReference>
<dbReference type="Gene3D" id="3.40.50.1820">
    <property type="entry name" value="alpha/beta hydrolase"/>
    <property type="match status" value="1"/>
</dbReference>
<accession>A0A653B1P2</accession>
<organism evidence="1">
    <name type="scientific">Ectopseudomonas oleovorans</name>
    <name type="common">Pseudomonas oleovorans</name>
    <dbReference type="NCBI Taxonomy" id="301"/>
    <lineage>
        <taxon>Bacteria</taxon>
        <taxon>Pseudomonadati</taxon>
        <taxon>Pseudomonadota</taxon>
        <taxon>Gammaproteobacteria</taxon>
        <taxon>Pseudomonadales</taxon>
        <taxon>Pseudomonadaceae</taxon>
        <taxon>Ectopseudomonas</taxon>
    </lineage>
</organism>
<dbReference type="Pfam" id="PF00561">
    <property type="entry name" value="Abhydrolase_1"/>
    <property type="match status" value="1"/>
</dbReference>
<dbReference type="PRINTS" id="PR00111">
    <property type="entry name" value="ABHYDROLASE"/>
</dbReference>
<protein>
    <submittedName>
        <fullName evidence="1">Alpha/beta hydrolase fold protein</fullName>
    </submittedName>
</protein>
<dbReference type="GO" id="GO:0016787">
    <property type="term" value="F:hydrolase activity"/>
    <property type="evidence" value="ECO:0007669"/>
    <property type="project" value="UniProtKB-KW"/>
</dbReference>